<keyword evidence="5" id="KW-0175">Coiled coil</keyword>
<dbReference type="InterPro" id="IPR001179">
    <property type="entry name" value="PPIase_FKBP_dom"/>
</dbReference>
<evidence type="ECO:0000256" key="5">
    <source>
        <dbReference type="SAM" id="Coils"/>
    </source>
</evidence>
<dbReference type="PROSITE" id="PS50059">
    <property type="entry name" value="FKBP_PPIASE"/>
    <property type="match status" value="1"/>
</dbReference>
<dbReference type="EMBL" id="ABXV02000027">
    <property type="protein sequence ID" value="EFB72171.1"/>
    <property type="molecule type" value="Genomic_DNA"/>
</dbReference>
<keyword evidence="4" id="KW-0413">Isomerase</keyword>
<feature type="domain" description="PPIase FKBP-type" evidence="7">
    <location>
        <begin position="375"/>
        <end position="460"/>
    </location>
</feature>
<feature type="non-terminal residue" evidence="8">
    <location>
        <position position="1"/>
    </location>
</feature>
<comment type="catalytic activity">
    <reaction evidence="1 4">
        <text>[protein]-peptidylproline (omega=180) = [protein]-peptidylproline (omega=0)</text>
        <dbReference type="Rhea" id="RHEA:16237"/>
        <dbReference type="Rhea" id="RHEA-COMP:10747"/>
        <dbReference type="Rhea" id="RHEA-COMP:10748"/>
        <dbReference type="ChEBI" id="CHEBI:83833"/>
        <dbReference type="ChEBI" id="CHEBI:83834"/>
        <dbReference type="EC" id="5.2.1.8"/>
    </reaction>
</comment>
<keyword evidence="9" id="KW-1185">Reference proteome</keyword>
<evidence type="ECO:0000259" key="7">
    <source>
        <dbReference type="PROSITE" id="PS50059"/>
    </source>
</evidence>
<feature type="coiled-coil region" evidence="5">
    <location>
        <begin position="38"/>
        <end position="121"/>
    </location>
</feature>
<dbReference type="SUPFAM" id="SSF54534">
    <property type="entry name" value="FKBP-like"/>
    <property type="match status" value="1"/>
</dbReference>
<evidence type="ECO:0000256" key="1">
    <source>
        <dbReference type="ARBA" id="ARBA00000971"/>
    </source>
</evidence>
<dbReference type="AlphaFoldDB" id="D1P3Q5"/>
<reference evidence="8" key="1">
    <citation type="submission" date="2009-12" db="EMBL/GenBank/DDBJ databases">
        <authorList>
            <person name="Weinstock G."/>
            <person name="Sodergren E."/>
            <person name="Clifton S."/>
            <person name="Fulton L."/>
            <person name="Fulton B."/>
            <person name="Courtney L."/>
            <person name="Fronick C."/>
            <person name="Harrison M."/>
            <person name="Strong C."/>
            <person name="Farmer C."/>
            <person name="Delahaunty K."/>
            <person name="Markovic C."/>
            <person name="Hall O."/>
            <person name="Minx P."/>
            <person name="Tomlinson C."/>
            <person name="Mitreva M."/>
            <person name="Nelson J."/>
            <person name="Hou S."/>
            <person name="Wollam A."/>
            <person name="Pepin K.H."/>
            <person name="Johnson M."/>
            <person name="Bhonagiri V."/>
            <person name="Nash W.E."/>
            <person name="Warren W."/>
            <person name="Chinwalla A."/>
            <person name="Mardis E.R."/>
            <person name="Wilson R.K."/>
        </authorList>
    </citation>
    <scope>NUCLEOTIDE SEQUENCE [LARGE SCALE GENOMIC DNA]</scope>
    <source>
        <strain evidence="8">DSM 4541</strain>
    </source>
</reference>
<evidence type="ECO:0000256" key="4">
    <source>
        <dbReference type="PROSITE-ProRule" id="PRU00277"/>
    </source>
</evidence>
<dbReference type="EC" id="5.2.1.8" evidence="2 4"/>
<organism evidence="8 9">
    <name type="scientific">Providencia rustigianii DSM 4541</name>
    <dbReference type="NCBI Taxonomy" id="500637"/>
    <lineage>
        <taxon>Bacteria</taxon>
        <taxon>Pseudomonadati</taxon>
        <taxon>Pseudomonadota</taxon>
        <taxon>Gammaproteobacteria</taxon>
        <taxon>Enterobacterales</taxon>
        <taxon>Morganellaceae</taxon>
        <taxon>Providencia</taxon>
    </lineage>
</organism>
<evidence type="ECO:0000313" key="8">
    <source>
        <dbReference type="EMBL" id="EFB72171.1"/>
    </source>
</evidence>
<name>D1P3Q5_9GAMM</name>
<dbReference type="Pfam" id="PF00254">
    <property type="entry name" value="FKBP_C"/>
    <property type="match status" value="1"/>
</dbReference>
<feature type="compositionally biased region" description="Polar residues" evidence="6">
    <location>
        <begin position="304"/>
        <end position="318"/>
    </location>
</feature>
<protein>
    <recommendedName>
        <fullName evidence="2 4">peptidylprolyl isomerase</fullName>
        <ecNumber evidence="2 4">5.2.1.8</ecNumber>
    </recommendedName>
</protein>
<sequence length="460" mass="51409">QKLASLGQTSDKQVKTLTDKNQQLALQLASQVAQLSEKSNLETELAIAKKQQVEQKNNQERLTKQLTDSQNQQDLLQTQLAANEKSYIDTQSQLKQANSQVQKLQKDLEKQTALVGKASDKQIKDLTSDLSKQISLLEQREAELVKLGADKQGIKDALTAQLSDKKKLESQNSKLVAQAKDQEKQISQLETDLANRNKQQSDIEQRLLDANKQLNELKLEAQKFTAENTGKQNQELDKLKKQLDDKVLADTKVQKELTKAKESLKKAEDELVSLKSFSTDDGLKSQIRDLNQRVMQLRKENDSLKSAQTHQAQSSGKTPSIIKIPAKDTNSVAQENAKRNQKIIQDINQQKYSKLDSHTYYKVLQKGAPISNVADKQITIIMREQLTDGKVTVMHTEQNPMVLAYNQLPPPLNMFVDKIGVGGMVKVYIEPEGGYGVDGVPGTIPPNSMSIIDFKVISAK</sequence>
<evidence type="ECO:0000256" key="3">
    <source>
        <dbReference type="ARBA" id="ARBA00023110"/>
    </source>
</evidence>
<dbReference type="Proteomes" id="UP000005512">
    <property type="component" value="Unassembled WGS sequence"/>
</dbReference>
<proteinExistence type="predicted"/>
<gene>
    <name evidence="8" type="ORF">PROVRUST_06926</name>
</gene>
<dbReference type="RefSeq" id="WP_006814944.1">
    <property type="nucleotide sequence ID" value="NZ_GG703819.1"/>
</dbReference>
<dbReference type="InterPro" id="IPR046357">
    <property type="entry name" value="PPIase_dom_sf"/>
</dbReference>
<dbReference type="eggNOG" id="COG0545">
    <property type="taxonomic scope" value="Bacteria"/>
</dbReference>
<evidence type="ECO:0000313" key="9">
    <source>
        <dbReference type="Proteomes" id="UP000005512"/>
    </source>
</evidence>
<comment type="caution">
    <text evidence="8">The sequence shown here is derived from an EMBL/GenBank/DDBJ whole genome shotgun (WGS) entry which is preliminary data.</text>
</comment>
<feature type="region of interest" description="Disordered" evidence="6">
    <location>
        <begin position="301"/>
        <end position="322"/>
    </location>
</feature>
<dbReference type="GO" id="GO:0003755">
    <property type="term" value="F:peptidyl-prolyl cis-trans isomerase activity"/>
    <property type="evidence" value="ECO:0007669"/>
    <property type="project" value="UniProtKB-KW"/>
</dbReference>
<evidence type="ECO:0000256" key="2">
    <source>
        <dbReference type="ARBA" id="ARBA00013194"/>
    </source>
</evidence>
<accession>D1P3Q5</accession>
<dbReference type="STRING" id="500637.PROVRUST_06926"/>
<evidence type="ECO:0000256" key="6">
    <source>
        <dbReference type="SAM" id="MobiDB-lite"/>
    </source>
</evidence>
<dbReference type="Gene3D" id="3.10.50.40">
    <property type="match status" value="1"/>
</dbReference>
<keyword evidence="3 4" id="KW-0697">Rotamase</keyword>
<dbReference type="HOGENOM" id="CLU_056362_0_0_6"/>